<accession>A0ABV0UG76</accession>
<evidence type="ECO:0000313" key="2">
    <source>
        <dbReference type="EMBL" id="MEQ2243582.1"/>
    </source>
</evidence>
<gene>
    <name evidence="2" type="ORF">ILYODFUR_008397</name>
</gene>
<protein>
    <submittedName>
        <fullName evidence="2">Uncharacterized protein</fullName>
    </submittedName>
</protein>
<comment type="caution">
    <text evidence="2">The sequence shown here is derived from an EMBL/GenBank/DDBJ whole genome shotgun (WGS) entry which is preliminary data.</text>
</comment>
<keyword evidence="3" id="KW-1185">Reference proteome</keyword>
<dbReference type="EMBL" id="JAHRIQ010070076">
    <property type="protein sequence ID" value="MEQ2243582.1"/>
    <property type="molecule type" value="Genomic_DNA"/>
</dbReference>
<name>A0ABV0UG76_9TELE</name>
<evidence type="ECO:0000256" key="1">
    <source>
        <dbReference type="SAM" id="MobiDB-lite"/>
    </source>
</evidence>
<proteinExistence type="predicted"/>
<evidence type="ECO:0000313" key="3">
    <source>
        <dbReference type="Proteomes" id="UP001482620"/>
    </source>
</evidence>
<feature type="compositionally biased region" description="Basic and acidic residues" evidence="1">
    <location>
        <begin position="55"/>
        <end position="71"/>
    </location>
</feature>
<organism evidence="2 3">
    <name type="scientific">Ilyodon furcidens</name>
    <name type="common">goldbreast splitfin</name>
    <dbReference type="NCBI Taxonomy" id="33524"/>
    <lineage>
        <taxon>Eukaryota</taxon>
        <taxon>Metazoa</taxon>
        <taxon>Chordata</taxon>
        <taxon>Craniata</taxon>
        <taxon>Vertebrata</taxon>
        <taxon>Euteleostomi</taxon>
        <taxon>Actinopterygii</taxon>
        <taxon>Neopterygii</taxon>
        <taxon>Teleostei</taxon>
        <taxon>Neoteleostei</taxon>
        <taxon>Acanthomorphata</taxon>
        <taxon>Ovalentaria</taxon>
        <taxon>Atherinomorphae</taxon>
        <taxon>Cyprinodontiformes</taxon>
        <taxon>Goodeidae</taxon>
        <taxon>Ilyodon</taxon>
    </lineage>
</organism>
<sequence>MGSSLLPPIPKLCRNRLSPGVGLLLLSDEGGPQRSSLDTVYTVGSSSLRASSHVLENRAGKKRLTNDEADGRTTTAKNTHPL</sequence>
<feature type="region of interest" description="Disordered" evidence="1">
    <location>
        <begin position="48"/>
        <end position="82"/>
    </location>
</feature>
<reference evidence="2 3" key="1">
    <citation type="submission" date="2021-06" db="EMBL/GenBank/DDBJ databases">
        <authorList>
            <person name="Palmer J.M."/>
        </authorList>
    </citation>
    <scope>NUCLEOTIDE SEQUENCE [LARGE SCALE GENOMIC DNA]</scope>
    <source>
        <strain evidence="3">if_2019</strain>
        <tissue evidence="2">Muscle</tissue>
    </source>
</reference>
<dbReference type="Proteomes" id="UP001482620">
    <property type="component" value="Unassembled WGS sequence"/>
</dbReference>
<feature type="compositionally biased region" description="Polar residues" evidence="1">
    <location>
        <begin position="72"/>
        <end position="82"/>
    </location>
</feature>